<keyword evidence="3" id="KW-1185">Reference proteome</keyword>
<dbReference type="EMBL" id="BMAV01024207">
    <property type="protein sequence ID" value="GFS31108.1"/>
    <property type="molecule type" value="Genomic_DNA"/>
</dbReference>
<feature type="compositionally biased region" description="Basic and acidic residues" evidence="1">
    <location>
        <begin position="34"/>
        <end position="52"/>
    </location>
</feature>
<proteinExistence type="predicted"/>
<dbReference type="Proteomes" id="UP000886998">
    <property type="component" value="Unassembled WGS sequence"/>
</dbReference>
<protein>
    <submittedName>
        <fullName evidence="2">Uncharacterized protein</fullName>
    </submittedName>
</protein>
<evidence type="ECO:0000256" key="1">
    <source>
        <dbReference type="SAM" id="MobiDB-lite"/>
    </source>
</evidence>
<evidence type="ECO:0000313" key="2">
    <source>
        <dbReference type="EMBL" id="GFS31108.1"/>
    </source>
</evidence>
<comment type="caution">
    <text evidence="2">The sequence shown here is derived from an EMBL/GenBank/DDBJ whole genome shotgun (WGS) entry which is preliminary data.</text>
</comment>
<organism evidence="2 3">
    <name type="scientific">Trichonephila inaurata madagascariensis</name>
    <dbReference type="NCBI Taxonomy" id="2747483"/>
    <lineage>
        <taxon>Eukaryota</taxon>
        <taxon>Metazoa</taxon>
        <taxon>Ecdysozoa</taxon>
        <taxon>Arthropoda</taxon>
        <taxon>Chelicerata</taxon>
        <taxon>Arachnida</taxon>
        <taxon>Araneae</taxon>
        <taxon>Araneomorphae</taxon>
        <taxon>Entelegynae</taxon>
        <taxon>Araneoidea</taxon>
        <taxon>Nephilidae</taxon>
        <taxon>Trichonephila</taxon>
        <taxon>Trichonephila inaurata</taxon>
    </lineage>
</organism>
<gene>
    <name evidence="2" type="ORF">TNIN_130521</name>
</gene>
<accession>A0A8X6I524</accession>
<sequence>MLLMYAECVDLSYLASEDSNAFPVSTPDRITVTRKGERDVRDGGSKQTEVNREAFQCPMKEFGAKTSDAYGP</sequence>
<feature type="region of interest" description="Disordered" evidence="1">
    <location>
        <begin position="33"/>
        <end position="53"/>
    </location>
</feature>
<reference evidence="2" key="1">
    <citation type="submission" date="2020-08" db="EMBL/GenBank/DDBJ databases">
        <title>Multicomponent nature underlies the extraordinary mechanical properties of spider dragline silk.</title>
        <authorList>
            <person name="Kono N."/>
            <person name="Nakamura H."/>
            <person name="Mori M."/>
            <person name="Yoshida Y."/>
            <person name="Ohtoshi R."/>
            <person name="Malay A.D."/>
            <person name="Moran D.A.P."/>
            <person name="Tomita M."/>
            <person name="Numata K."/>
            <person name="Arakawa K."/>
        </authorList>
    </citation>
    <scope>NUCLEOTIDE SEQUENCE</scope>
</reference>
<name>A0A8X6I524_9ARAC</name>
<dbReference type="AlphaFoldDB" id="A0A8X6I524"/>
<evidence type="ECO:0000313" key="3">
    <source>
        <dbReference type="Proteomes" id="UP000886998"/>
    </source>
</evidence>